<dbReference type="PANTHER" id="PTHR24133:SF40">
    <property type="entry name" value="ANKYRIN REPEAT DOMAIN 44"/>
    <property type="match status" value="1"/>
</dbReference>
<dbReference type="Pfam" id="PF13637">
    <property type="entry name" value="Ank_4"/>
    <property type="match status" value="1"/>
</dbReference>
<dbReference type="Pfam" id="PF12796">
    <property type="entry name" value="Ank_2"/>
    <property type="match status" value="2"/>
</dbReference>
<reference evidence="2 3" key="1">
    <citation type="submission" date="2018-10" db="EMBL/GenBank/DDBJ databases">
        <title>Thermophilic Lithotrophy and Phototrophy in an Intertidal, Iron-rich, Geothermal Spring.</title>
        <authorList>
            <person name="Ward L.M."/>
            <person name="Idei A."/>
            <person name="Nakagawa M."/>
            <person name="Ueno Y."/>
            <person name="Fischer W."/>
            <person name="Mcglynn S.E."/>
        </authorList>
    </citation>
    <scope>NUCLEOTIDE SEQUENCE [LARGE SCALE GENOMIC DNA]</scope>
    <source>
        <strain evidence="2">J137</strain>
    </source>
</reference>
<dbReference type="InterPro" id="IPR036770">
    <property type="entry name" value="Ankyrin_rpt-contain_sf"/>
</dbReference>
<feature type="repeat" description="ANK" evidence="1">
    <location>
        <begin position="387"/>
        <end position="411"/>
    </location>
</feature>
<feature type="non-terminal residue" evidence="2">
    <location>
        <position position="411"/>
    </location>
</feature>
<comment type="caution">
    <text evidence="2">The sequence shown here is derived from an EMBL/GenBank/DDBJ whole genome shotgun (WGS) entry which is preliminary data.</text>
</comment>
<feature type="repeat" description="ANK" evidence="1">
    <location>
        <begin position="269"/>
        <end position="290"/>
    </location>
</feature>
<dbReference type="AlphaFoldDB" id="A0A3M0YYC5"/>
<feature type="repeat" description="ANK" evidence="1">
    <location>
        <begin position="129"/>
        <end position="161"/>
    </location>
</feature>
<dbReference type="Gene3D" id="1.25.40.20">
    <property type="entry name" value="Ankyrin repeat-containing domain"/>
    <property type="match status" value="3"/>
</dbReference>
<dbReference type="Proteomes" id="UP000269410">
    <property type="component" value="Unassembled WGS sequence"/>
</dbReference>
<sequence>MFKINGTPQVISLDDFGKSLLTGDYKWKYPAAKLFVKPLLICKPLLKALKQSLNLNWNSICENIDNLSSACKEPNIAKLIAQLIDPKDFSFDNFCYLFKATSESDIEDFIIAIILYNNDIVLNARDLSLGRTFLHEAVQSGLVKTCEALIKRGCCIDSTDKQGQTPLYYAIYYGYQKVVRLLLDKGANVNFKDKDGLTPLHLAIKIAYLNTSDRLDSALHNNYFDVIQALQIAIGIKPIATIQNMDLRSRIENFILLYLNRIPIAREPNNYLEIIKLLLEYGADVNAKDYNNCTPLCVAAAHGHLENAQGLFNSCADTSVENNNTWMSRTKLDHLKIIKMLLDYGAKVNTKDKYGKTPLCWATEIRCWEIIRMLSKHGADINAPNSQNETFLYLAAKNGDLEFVNILLECG</sequence>
<dbReference type="SUPFAM" id="SSF48403">
    <property type="entry name" value="Ankyrin repeat"/>
    <property type="match status" value="2"/>
</dbReference>
<evidence type="ECO:0000256" key="1">
    <source>
        <dbReference type="PROSITE-ProRule" id="PRU00023"/>
    </source>
</evidence>
<evidence type="ECO:0000313" key="2">
    <source>
        <dbReference type="EMBL" id="RMD76773.1"/>
    </source>
</evidence>
<dbReference type="PROSITE" id="PS50297">
    <property type="entry name" value="ANK_REP_REGION"/>
    <property type="match status" value="3"/>
</dbReference>
<dbReference type="PANTHER" id="PTHR24133">
    <property type="entry name" value="ANKYRIN DOMAIN-CONTAINING"/>
    <property type="match status" value="1"/>
</dbReference>
<keyword evidence="1" id="KW-0040">ANK repeat</keyword>
<dbReference type="PRINTS" id="PR01415">
    <property type="entry name" value="ANKYRIN"/>
</dbReference>
<organism evidence="2 3">
    <name type="scientific">Candidatus Dojkabacteria bacterium</name>
    <dbReference type="NCBI Taxonomy" id="2099670"/>
    <lineage>
        <taxon>Bacteria</taxon>
        <taxon>Candidatus Dojkabacteria</taxon>
    </lineage>
</organism>
<feature type="repeat" description="ANK" evidence="1">
    <location>
        <begin position="354"/>
        <end position="386"/>
    </location>
</feature>
<gene>
    <name evidence="2" type="ORF">D6810_02990</name>
</gene>
<dbReference type="InterPro" id="IPR002110">
    <property type="entry name" value="Ankyrin_rpt"/>
</dbReference>
<protein>
    <submittedName>
        <fullName evidence="2">Uncharacterized protein</fullName>
    </submittedName>
</protein>
<accession>A0A3M0YYC5</accession>
<dbReference type="PROSITE" id="PS50088">
    <property type="entry name" value="ANK_REPEAT"/>
    <property type="match status" value="5"/>
</dbReference>
<dbReference type="InterPro" id="IPR052391">
    <property type="entry name" value="E3_Ligase-Neurotoxin"/>
</dbReference>
<name>A0A3M0YYC5_9BACT</name>
<dbReference type="SMART" id="SM00248">
    <property type="entry name" value="ANK"/>
    <property type="match status" value="8"/>
</dbReference>
<dbReference type="EMBL" id="RFKV01000098">
    <property type="protein sequence ID" value="RMD76773.1"/>
    <property type="molecule type" value="Genomic_DNA"/>
</dbReference>
<feature type="repeat" description="ANK" evidence="1">
    <location>
        <begin position="162"/>
        <end position="194"/>
    </location>
</feature>
<proteinExistence type="predicted"/>
<evidence type="ECO:0000313" key="3">
    <source>
        <dbReference type="Proteomes" id="UP000269410"/>
    </source>
</evidence>